<accession>A0A0M8K7T2</accession>
<dbReference type="FunFam" id="1.10.10.410:FF:000001">
    <property type="entry name" value="Aspartyl/glutamyl-tRNA(Asn/Gln) amidotransferase subunit B"/>
    <property type="match status" value="1"/>
</dbReference>
<dbReference type="OrthoDB" id="9804078at2"/>
<evidence type="ECO:0000313" key="12">
    <source>
        <dbReference type="EMBL" id="GAP63525.1"/>
    </source>
</evidence>
<feature type="domain" description="Asn/Gln amidotransferase" evidence="11">
    <location>
        <begin position="326"/>
        <end position="479"/>
    </location>
</feature>
<evidence type="ECO:0000313" key="13">
    <source>
        <dbReference type="EMBL" id="KPL87114.1"/>
    </source>
</evidence>
<dbReference type="Proteomes" id="UP000050502">
    <property type="component" value="Unassembled WGS sequence"/>
</dbReference>
<dbReference type="SUPFAM" id="SSF55931">
    <property type="entry name" value="Glutamine synthetase/guanido kinase"/>
    <property type="match status" value="1"/>
</dbReference>
<dbReference type="InterPro" id="IPR018027">
    <property type="entry name" value="Asn/Gln_amidotransferase"/>
</dbReference>
<evidence type="ECO:0000313" key="14">
    <source>
        <dbReference type="Proteomes" id="UP000037784"/>
    </source>
</evidence>
<dbReference type="Pfam" id="PF02934">
    <property type="entry name" value="GatB_N"/>
    <property type="match status" value="1"/>
</dbReference>
<dbReference type="GO" id="GO:0050567">
    <property type="term" value="F:glutaminyl-tRNA synthase (glutamine-hydrolyzing) activity"/>
    <property type="evidence" value="ECO:0007669"/>
    <property type="project" value="UniProtKB-UniRule"/>
</dbReference>
<dbReference type="RefSeq" id="WP_054493346.1">
    <property type="nucleotide sequence ID" value="NZ_BBZA01000161.1"/>
</dbReference>
<keyword evidence="12" id="KW-0808">Transferase</keyword>
<keyword evidence="14" id="KW-1185">Reference proteome</keyword>
<evidence type="ECO:0000256" key="7">
    <source>
        <dbReference type="ARBA" id="ARBA00024799"/>
    </source>
</evidence>
<dbReference type="HAMAP" id="MF_00121">
    <property type="entry name" value="GatB"/>
    <property type="match status" value="1"/>
</dbReference>
<comment type="catalytic activity">
    <reaction evidence="8 10">
        <text>L-aspartyl-tRNA(Asn) + L-glutamine + ATP + H2O = L-asparaginyl-tRNA(Asn) + L-glutamate + ADP + phosphate + 2 H(+)</text>
        <dbReference type="Rhea" id="RHEA:14513"/>
        <dbReference type="Rhea" id="RHEA-COMP:9674"/>
        <dbReference type="Rhea" id="RHEA-COMP:9677"/>
        <dbReference type="ChEBI" id="CHEBI:15377"/>
        <dbReference type="ChEBI" id="CHEBI:15378"/>
        <dbReference type="ChEBI" id="CHEBI:29985"/>
        <dbReference type="ChEBI" id="CHEBI:30616"/>
        <dbReference type="ChEBI" id="CHEBI:43474"/>
        <dbReference type="ChEBI" id="CHEBI:58359"/>
        <dbReference type="ChEBI" id="CHEBI:78515"/>
        <dbReference type="ChEBI" id="CHEBI:78516"/>
        <dbReference type="ChEBI" id="CHEBI:456216"/>
    </reaction>
</comment>
<dbReference type="STRING" id="872965.SE16_11210"/>
<evidence type="ECO:0000313" key="15">
    <source>
        <dbReference type="Proteomes" id="UP000050502"/>
    </source>
</evidence>
<dbReference type="NCBIfam" id="NF004014">
    <property type="entry name" value="PRK05477.1-4"/>
    <property type="match status" value="1"/>
</dbReference>
<dbReference type="EMBL" id="BBZA01000161">
    <property type="protein sequence ID" value="GAP63525.1"/>
    <property type="molecule type" value="Genomic_DNA"/>
</dbReference>
<dbReference type="EMBL" id="LGKN01000006">
    <property type="protein sequence ID" value="KPL87114.1"/>
    <property type="molecule type" value="Genomic_DNA"/>
</dbReference>
<evidence type="ECO:0000256" key="4">
    <source>
        <dbReference type="ARBA" id="ARBA00022741"/>
    </source>
</evidence>
<organism evidence="12 14">
    <name type="scientific">Ardenticatena maritima</name>
    <dbReference type="NCBI Taxonomy" id="872965"/>
    <lineage>
        <taxon>Bacteria</taxon>
        <taxon>Bacillati</taxon>
        <taxon>Chloroflexota</taxon>
        <taxon>Ardenticatenia</taxon>
        <taxon>Ardenticatenales</taxon>
        <taxon>Ardenticatenaceae</taxon>
        <taxon>Ardenticatena</taxon>
    </lineage>
</organism>
<dbReference type="InterPro" id="IPR017959">
    <property type="entry name" value="Asn/Gln-tRNA_amidoTrfase_suB/E"/>
</dbReference>
<comment type="function">
    <text evidence="7 10">Allows the formation of correctly charged Asn-tRNA(Asn) or Gln-tRNA(Gln) through the transamidation of misacylated Asp-tRNA(Asn) or Glu-tRNA(Gln) in organisms which lack either or both of asparaginyl-tRNA or glutaminyl-tRNA synthetases. The reaction takes place in the presence of glutamine and ATP through an activated phospho-Asp-tRNA(Asn) or phospho-Glu-tRNA(Gln).</text>
</comment>
<gene>
    <name evidence="10 12" type="primary">gatB</name>
    <name evidence="12" type="ORF">ARMA_1948</name>
    <name evidence="13" type="ORF">SE16_11210</name>
</gene>
<dbReference type="Gene3D" id="1.10.10.410">
    <property type="match status" value="1"/>
</dbReference>
<evidence type="ECO:0000256" key="1">
    <source>
        <dbReference type="ARBA" id="ARBA00005306"/>
    </source>
</evidence>
<evidence type="ECO:0000256" key="9">
    <source>
        <dbReference type="ARBA" id="ARBA00047913"/>
    </source>
</evidence>
<dbReference type="PATRIC" id="fig|872965.6.peg.2706"/>
<evidence type="ECO:0000256" key="3">
    <source>
        <dbReference type="ARBA" id="ARBA00022598"/>
    </source>
</evidence>
<evidence type="ECO:0000259" key="11">
    <source>
        <dbReference type="SMART" id="SM00845"/>
    </source>
</evidence>
<dbReference type="InterPro" id="IPR017958">
    <property type="entry name" value="Gln-tRNA_amidoTrfase_suB_CS"/>
</dbReference>
<dbReference type="AlphaFoldDB" id="A0A0M8K7T2"/>
<dbReference type="SMART" id="SM00845">
    <property type="entry name" value="GatB_Yqey"/>
    <property type="match status" value="1"/>
</dbReference>
<dbReference type="InterPro" id="IPR014746">
    <property type="entry name" value="Gln_synth/guanido_kin_cat_dom"/>
</dbReference>
<dbReference type="EC" id="6.3.5.-" evidence="10"/>
<reference evidence="13 15" key="2">
    <citation type="submission" date="2015-07" db="EMBL/GenBank/DDBJ databases">
        <title>Whole genome sequence of Ardenticatena maritima DSM 23922.</title>
        <authorList>
            <person name="Hemp J."/>
            <person name="Ward L.M."/>
            <person name="Pace L.A."/>
            <person name="Fischer W.W."/>
        </authorList>
    </citation>
    <scope>NUCLEOTIDE SEQUENCE [LARGE SCALE GENOMIC DNA]</scope>
    <source>
        <strain evidence="13 15">110S</strain>
    </source>
</reference>
<dbReference type="InterPro" id="IPR004413">
    <property type="entry name" value="GatB"/>
</dbReference>
<protein>
    <recommendedName>
        <fullName evidence="10">Aspartyl/glutamyl-tRNA(Asn/Gln) amidotransferase subunit B</fullName>
        <shortName evidence="10">Asp/Glu-ADT subunit B</shortName>
        <ecNumber evidence="10">6.3.5.-</ecNumber>
    </recommendedName>
</protein>
<dbReference type="InterPro" id="IPR003789">
    <property type="entry name" value="Asn/Gln_tRNA_amidoTrase-B-like"/>
</dbReference>
<evidence type="ECO:0000256" key="10">
    <source>
        <dbReference type="HAMAP-Rule" id="MF_00121"/>
    </source>
</evidence>
<dbReference type="InterPro" id="IPR042114">
    <property type="entry name" value="GatB_C_1"/>
</dbReference>
<keyword evidence="4 10" id="KW-0547">Nucleotide-binding</keyword>
<dbReference type="PROSITE" id="PS01234">
    <property type="entry name" value="GATB"/>
    <property type="match status" value="1"/>
</dbReference>
<dbReference type="NCBIfam" id="NF004012">
    <property type="entry name" value="PRK05477.1-2"/>
    <property type="match status" value="1"/>
</dbReference>
<dbReference type="NCBIfam" id="TIGR00133">
    <property type="entry name" value="gatB"/>
    <property type="match status" value="1"/>
</dbReference>
<dbReference type="Proteomes" id="UP000037784">
    <property type="component" value="Unassembled WGS sequence"/>
</dbReference>
<reference evidence="14" key="3">
    <citation type="submission" date="2015-08" db="EMBL/GenBank/DDBJ databases">
        <title>Draft Genome Sequence of a Heterotrophic Facultative Anaerobic Bacterium Ardenticatena maritima Strain 110S.</title>
        <authorList>
            <person name="Kawaichi S."/>
            <person name="Yoshida T."/>
            <person name="Sako Y."/>
            <person name="Nakamura R."/>
        </authorList>
    </citation>
    <scope>NUCLEOTIDE SEQUENCE [LARGE SCALE GENOMIC DNA]</scope>
    <source>
        <strain evidence="14">110S</strain>
    </source>
</reference>
<evidence type="ECO:0000256" key="2">
    <source>
        <dbReference type="ARBA" id="ARBA00011123"/>
    </source>
</evidence>
<comment type="subunit">
    <text evidence="2 10">Heterotrimer of A, B and C subunits.</text>
</comment>
<dbReference type="GO" id="GO:0005524">
    <property type="term" value="F:ATP binding"/>
    <property type="evidence" value="ECO:0007669"/>
    <property type="project" value="UniProtKB-KW"/>
</dbReference>
<dbReference type="InterPro" id="IPR023168">
    <property type="entry name" value="GatB_Yqey_C_2"/>
</dbReference>
<dbReference type="InterPro" id="IPR006075">
    <property type="entry name" value="Asn/Gln-tRNA_Trfase_suB/E_cat"/>
</dbReference>
<dbReference type="PANTHER" id="PTHR11659:SF0">
    <property type="entry name" value="GLUTAMYL-TRNA(GLN) AMIDOTRANSFERASE SUBUNIT B, MITOCHONDRIAL"/>
    <property type="match status" value="1"/>
</dbReference>
<comment type="catalytic activity">
    <reaction evidence="9 10">
        <text>L-glutamyl-tRNA(Gln) + L-glutamine + ATP + H2O = L-glutaminyl-tRNA(Gln) + L-glutamate + ADP + phosphate + H(+)</text>
        <dbReference type="Rhea" id="RHEA:17521"/>
        <dbReference type="Rhea" id="RHEA-COMP:9681"/>
        <dbReference type="Rhea" id="RHEA-COMP:9684"/>
        <dbReference type="ChEBI" id="CHEBI:15377"/>
        <dbReference type="ChEBI" id="CHEBI:15378"/>
        <dbReference type="ChEBI" id="CHEBI:29985"/>
        <dbReference type="ChEBI" id="CHEBI:30616"/>
        <dbReference type="ChEBI" id="CHEBI:43474"/>
        <dbReference type="ChEBI" id="CHEBI:58359"/>
        <dbReference type="ChEBI" id="CHEBI:78520"/>
        <dbReference type="ChEBI" id="CHEBI:78521"/>
        <dbReference type="ChEBI" id="CHEBI:456216"/>
    </reaction>
</comment>
<dbReference type="GO" id="GO:0006412">
    <property type="term" value="P:translation"/>
    <property type="evidence" value="ECO:0007669"/>
    <property type="project" value="UniProtKB-UniRule"/>
</dbReference>
<dbReference type="Gene3D" id="1.10.150.380">
    <property type="entry name" value="GatB domain, N-terminal subdomain"/>
    <property type="match status" value="1"/>
</dbReference>
<dbReference type="Pfam" id="PF02637">
    <property type="entry name" value="GatB_Yqey"/>
    <property type="match status" value="1"/>
</dbReference>
<sequence length="485" mass="54546">MEYEAIIGLEVHAQLLTQSKMFCGCDAAYQDAPPNTHVCPVCLGLPGSLPVINKRAVEYTILTGLAFNCEIPEFTKWDRKNYHYPDLPKAYQISQYDLPLTRNGYLEFEVEGETRRVGIRRIHLEEDTGRLYHMGGKALVDYNRSGVPLMEIVTEPDIRSPEEARLFLQKLRTILRYLGVSSGDMEAGALRVDANVSVRPKGSDRFGTQVEVKNMNSFRSVKLALEYEIQRQIEVLESGGAVVRETRGWVESENRTVSQRSKEEAHDYRYFPEPDLPPLTVSREWVDAIRAQLPEMPDQKAARFIAEYGLSEYAAGLLVADRATAEWFEEAVRLGAQSQPVVNAQTIANWITSELFRRLGEREMSFETMPLTQAHLVELLALVEKGDINNNVAKQVLVEVLETGQSPAAIVEAKGLKQVSDTDALLSVVRQVLDEHPDEVAAYLGGREQVAKWLMGQVMRATRGKANPTVVLDLLTQELEARRTQ</sequence>
<dbReference type="SUPFAM" id="SSF89095">
    <property type="entry name" value="GatB/YqeY motif"/>
    <property type="match status" value="1"/>
</dbReference>
<dbReference type="GO" id="GO:0070681">
    <property type="term" value="P:glutaminyl-tRNAGln biosynthesis via transamidation"/>
    <property type="evidence" value="ECO:0007669"/>
    <property type="project" value="TreeGrafter"/>
</dbReference>
<dbReference type="PANTHER" id="PTHR11659">
    <property type="entry name" value="GLUTAMYL-TRNA GLN AMIDOTRANSFERASE SUBUNIT B MITOCHONDRIAL AND PROKARYOTIC PET112-RELATED"/>
    <property type="match status" value="1"/>
</dbReference>
<comment type="similarity">
    <text evidence="1 10">Belongs to the GatB/GatE family. GatB subfamily.</text>
</comment>
<dbReference type="GO" id="GO:0016740">
    <property type="term" value="F:transferase activity"/>
    <property type="evidence" value="ECO:0007669"/>
    <property type="project" value="UniProtKB-KW"/>
</dbReference>
<name>A0A0M8K7T2_9CHLR</name>
<keyword evidence="6 10" id="KW-0648">Protein biosynthesis</keyword>
<comment type="caution">
    <text evidence="12">The sequence shown here is derived from an EMBL/GenBank/DDBJ whole genome shotgun (WGS) entry which is preliminary data.</text>
</comment>
<dbReference type="InParanoid" id="A0A0M8K7T2"/>
<evidence type="ECO:0000256" key="5">
    <source>
        <dbReference type="ARBA" id="ARBA00022840"/>
    </source>
</evidence>
<evidence type="ECO:0000256" key="8">
    <source>
        <dbReference type="ARBA" id="ARBA00047380"/>
    </source>
</evidence>
<keyword evidence="5 10" id="KW-0067">ATP-binding</keyword>
<proteinExistence type="inferred from homology"/>
<dbReference type="FunCoup" id="A0A0M8K7T2">
    <property type="interactions" value="473"/>
</dbReference>
<reference evidence="12 14" key="1">
    <citation type="journal article" date="2015" name="Genome Announc.">
        <title>Draft Genome Sequence of a Heterotrophic Facultative Anaerobic Thermophilic Bacterium, Ardenticatena maritima Strain 110ST.</title>
        <authorList>
            <person name="Kawaichi S."/>
            <person name="Yoshida T."/>
            <person name="Sako Y."/>
            <person name="Nakamura R."/>
        </authorList>
    </citation>
    <scope>NUCLEOTIDE SEQUENCE [LARGE SCALE GENOMIC DNA]</scope>
    <source>
        <strain evidence="12 14">110S</strain>
    </source>
</reference>
<evidence type="ECO:0000256" key="6">
    <source>
        <dbReference type="ARBA" id="ARBA00022917"/>
    </source>
</evidence>
<keyword evidence="3 10" id="KW-0436">Ligase</keyword>